<organism evidence="1">
    <name type="scientific">Planktothricoides sp. SpSt-374</name>
    <dbReference type="NCBI Taxonomy" id="2282167"/>
    <lineage>
        <taxon>Bacteria</taxon>
        <taxon>Bacillati</taxon>
        <taxon>Cyanobacteriota</taxon>
        <taxon>Cyanophyceae</taxon>
        <taxon>Oscillatoriophycideae</taxon>
        <taxon>Oscillatoriales</taxon>
        <taxon>Oscillatoriaceae</taxon>
        <taxon>Planktothricoides</taxon>
    </lineage>
</organism>
<name>A0A7C3VHF6_9CYAN</name>
<gene>
    <name evidence="1" type="ORF">ENR15_13120</name>
</gene>
<sequence>MIIKLVNSAFQTGCLSVESEGLMRQMVALKAYKSADVEALTKLRAAVNAGAIQRETKAQIDMQLPIIA</sequence>
<accession>A0A7C3VHF6</accession>
<proteinExistence type="predicted"/>
<comment type="caution">
    <text evidence="1">The sequence shown here is derived from an EMBL/GenBank/DDBJ whole genome shotgun (WGS) entry which is preliminary data.</text>
</comment>
<reference evidence="1" key="1">
    <citation type="journal article" date="2020" name="mSystems">
        <title>Genome- and Community-Level Interaction Insights into Carbon Utilization and Element Cycling Functions of Hydrothermarchaeota in Hydrothermal Sediment.</title>
        <authorList>
            <person name="Zhou Z."/>
            <person name="Liu Y."/>
            <person name="Xu W."/>
            <person name="Pan J."/>
            <person name="Luo Z.H."/>
            <person name="Li M."/>
        </authorList>
    </citation>
    <scope>NUCLEOTIDE SEQUENCE [LARGE SCALE GENOMIC DNA]</scope>
    <source>
        <strain evidence="1">SpSt-374</strain>
    </source>
</reference>
<dbReference type="EMBL" id="DSPX01000130">
    <property type="protein sequence ID" value="HGG01554.1"/>
    <property type="molecule type" value="Genomic_DNA"/>
</dbReference>
<evidence type="ECO:0000313" key="1">
    <source>
        <dbReference type="EMBL" id="HGG01554.1"/>
    </source>
</evidence>
<protein>
    <submittedName>
        <fullName evidence="1">Uncharacterized protein</fullName>
    </submittedName>
</protein>
<dbReference type="AlphaFoldDB" id="A0A7C3VHF6"/>